<dbReference type="RefSeq" id="XP_067918525.1">
    <property type="nucleotide sequence ID" value="XM_068069496.1"/>
</dbReference>
<dbReference type="GeneID" id="94432707"/>
<comment type="caution">
    <text evidence="1">The sequence shown here is derived from an EMBL/GenBank/DDBJ whole genome shotgun (WGS) entry which is preliminary data.</text>
</comment>
<sequence length="33" mass="3512">CRSFAAVCITLVVVSRPTETTVIGEQVTNARSC</sequence>
<evidence type="ECO:0000313" key="1">
    <source>
        <dbReference type="EMBL" id="PHJ16800.1"/>
    </source>
</evidence>
<reference evidence="1 2" key="1">
    <citation type="journal article" date="2017" name="Int. J. Parasitol.">
        <title>The genome of the protozoan parasite Cystoisospora suis and a reverse vaccinology approach to identify vaccine candidates.</title>
        <authorList>
            <person name="Palmieri N."/>
            <person name="Shrestha A."/>
            <person name="Ruttkowski B."/>
            <person name="Beck T."/>
            <person name="Vogl C."/>
            <person name="Tomley F."/>
            <person name="Blake D.P."/>
            <person name="Joachim A."/>
        </authorList>
    </citation>
    <scope>NUCLEOTIDE SEQUENCE [LARGE SCALE GENOMIC DNA]</scope>
    <source>
        <strain evidence="1 2">Wien I</strain>
    </source>
</reference>
<dbReference type="EMBL" id="MIGC01005575">
    <property type="protein sequence ID" value="PHJ16800.1"/>
    <property type="molecule type" value="Genomic_DNA"/>
</dbReference>
<protein>
    <submittedName>
        <fullName evidence="1">Uncharacterized protein</fullName>
    </submittedName>
</protein>
<feature type="non-terminal residue" evidence="1">
    <location>
        <position position="1"/>
    </location>
</feature>
<dbReference type="AlphaFoldDB" id="A0A2C6K3U2"/>
<proteinExistence type="predicted"/>
<evidence type="ECO:0000313" key="2">
    <source>
        <dbReference type="Proteomes" id="UP000221165"/>
    </source>
</evidence>
<dbReference type="VEuPathDB" id="ToxoDB:CSUI_009380"/>
<keyword evidence="2" id="KW-1185">Reference proteome</keyword>
<accession>A0A2C6K3U2</accession>
<name>A0A2C6K3U2_9APIC</name>
<gene>
    <name evidence="1" type="ORF">CSUI_009380</name>
</gene>
<organism evidence="1 2">
    <name type="scientific">Cystoisospora suis</name>
    <dbReference type="NCBI Taxonomy" id="483139"/>
    <lineage>
        <taxon>Eukaryota</taxon>
        <taxon>Sar</taxon>
        <taxon>Alveolata</taxon>
        <taxon>Apicomplexa</taxon>
        <taxon>Conoidasida</taxon>
        <taxon>Coccidia</taxon>
        <taxon>Eucoccidiorida</taxon>
        <taxon>Eimeriorina</taxon>
        <taxon>Sarcocystidae</taxon>
        <taxon>Cystoisospora</taxon>
    </lineage>
</organism>
<dbReference type="Proteomes" id="UP000221165">
    <property type="component" value="Unassembled WGS sequence"/>
</dbReference>